<dbReference type="EMBL" id="BMOM01000024">
    <property type="protein sequence ID" value="GGM16067.1"/>
    <property type="molecule type" value="Genomic_DNA"/>
</dbReference>
<dbReference type="Pfam" id="PF09825">
    <property type="entry name" value="BPL_N"/>
    <property type="match status" value="1"/>
</dbReference>
<evidence type="ECO:0000259" key="1">
    <source>
        <dbReference type="Pfam" id="PF09825"/>
    </source>
</evidence>
<sequence length="470" mass="49040">MTAAMVSGVPTWWIDLRAELSPELSRLRVAIYASAGAPYHHAALVAQWGGLPEPLSAAQIQAGGLKDYDVLVMPGGGLLGMAGLLAPLGITGSQAIREWVAAGGMYIGSCAGAYLPATVPASFAAQHPAIGPLHLLDVPLANGADAGLGGLDSPGVGVLQAVVAAPRHWLTQGLPHRFEVVHYNGPCFTPLVHTDVTAVTHVQGAGVAFTPWERSLPGDAAPLVETLIADGAANVVTGPFGQGNVVLFGSHPEFGFDVLQLGWGVAARLFGNALRHQGPRSRDSVLQQRDMSRVTLEVCPVADDLQRASQRFTDLVDRTPDLTGAPAFQGQQAPAIWKAALTEASALSADTAVFLRGLDTGQVPSACASWLDSSATPAQDYGFVGLRQLATHILSLLDQAEAHLRSPPKPSTSPYGDWDQHPYHLLASSYLSASGVTASASLVAGIIGTLSGTDCPPPHPMFSPERKHHD</sequence>
<keyword evidence="3" id="KW-1185">Reference proteome</keyword>
<dbReference type="InterPro" id="IPR029062">
    <property type="entry name" value="Class_I_gatase-like"/>
</dbReference>
<proteinExistence type="predicted"/>
<accession>A0ABQ2GXL4</accession>
<comment type="caution">
    <text evidence="2">The sequence shown here is derived from an EMBL/GenBank/DDBJ whole genome shotgun (WGS) entry which is preliminary data.</text>
</comment>
<dbReference type="Proteomes" id="UP000661918">
    <property type="component" value="Unassembled WGS sequence"/>
</dbReference>
<evidence type="ECO:0000313" key="3">
    <source>
        <dbReference type="Proteomes" id="UP000661918"/>
    </source>
</evidence>
<evidence type="ECO:0000313" key="2">
    <source>
        <dbReference type="EMBL" id="GGM16067.1"/>
    </source>
</evidence>
<reference evidence="3" key="1">
    <citation type="journal article" date="2019" name="Int. J. Syst. Evol. Microbiol.">
        <title>The Global Catalogue of Microorganisms (GCM) 10K type strain sequencing project: providing services to taxonomists for standard genome sequencing and annotation.</title>
        <authorList>
            <consortium name="The Broad Institute Genomics Platform"/>
            <consortium name="The Broad Institute Genome Sequencing Center for Infectious Disease"/>
            <person name="Wu L."/>
            <person name="Ma J."/>
        </authorList>
    </citation>
    <scope>NUCLEOTIDE SEQUENCE [LARGE SCALE GENOMIC DNA]</scope>
    <source>
        <strain evidence="3">JCM 15443</strain>
    </source>
</reference>
<dbReference type="InterPro" id="IPR019197">
    <property type="entry name" value="Biotin-prot_ligase_N"/>
</dbReference>
<feature type="domain" description="Biotin-protein ligase N-terminal" evidence="1">
    <location>
        <begin position="70"/>
        <end position="116"/>
    </location>
</feature>
<gene>
    <name evidence="2" type="ORF">GCM10010841_25610</name>
</gene>
<organism evidence="2 3">
    <name type="scientific">Deinococcus aerophilus</name>
    <dbReference type="NCBI Taxonomy" id="522488"/>
    <lineage>
        <taxon>Bacteria</taxon>
        <taxon>Thermotogati</taxon>
        <taxon>Deinococcota</taxon>
        <taxon>Deinococci</taxon>
        <taxon>Deinococcales</taxon>
        <taxon>Deinococcaceae</taxon>
        <taxon>Deinococcus</taxon>
    </lineage>
</organism>
<dbReference type="RefSeq" id="WP_188904760.1">
    <property type="nucleotide sequence ID" value="NZ_BMOM01000024.1"/>
</dbReference>
<name>A0ABQ2GXL4_9DEIO</name>
<dbReference type="Gene3D" id="3.40.50.880">
    <property type="match status" value="1"/>
</dbReference>
<protein>
    <recommendedName>
        <fullName evidence="1">Biotin-protein ligase N-terminal domain-containing protein</fullName>
    </recommendedName>
</protein>
<dbReference type="SUPFAM" id="SSF52317">
    <property type="entry name" value="Class I glutamine amidotransferase-like"/>
    <property type="match status" value="1"/>
</dbReference>